<dbReference type="Pfam" id="PF01189">
    <property type="entry name" value="Methyltr_RsmB-F"/>
    <property type="match status" value="1"/>
</dbReference>
<feature type="binding site" evidence="5">
    <location>
        <position position="263"/>
    </location>
    <ligand>
        <name>S-adenosyl-L-methionine</name>
        <dbReference type="ChEBI" id="CHEBI:59789"/>
    </ligand>
</feature>
<evidence type="ECO:0000256" key="1">
    <source>
        <dbReference type="ARBA" id="ARBA00022603"/>
    </source>
</evidence>
<evidence type="ECO:0000256" key="2">
    <source>
        <dbReference type="ARBA" id="ARBA00022679"/>
    </source>
</evidence>
<dbReference type="PANTHER" id="PTHR22807:SF61">
    <property type="entry name" value="NOL1_NOP2_SUN FAMILY PROTEIN _ ANTITERMINATION NUSB DOMAIN-CONTAINING PROTEIN"/>
    <property type="match status" value="1"/>
</dbReference>
<sequence length="422" mass="45011">MTQPPKPMSARRMALRLIEQVLEHRNLLSEATQGPGWQAMTPQDRATAQRLALEVLRGLERADRLLKPHLRKAPPVFVQNVLRLAVVELCMGGAAHGVVNEAVTLVGSNPKTRHMKGLVNAVLRKLVDKAPEEWAILRVPRLPKWLRGPLVAAWGGEAVLAMEAAHFAGAPLDLTAKGDPQTLAEATGGTVLPTGSVRLKAGGQVSALPGYDAGDFWVQDAAAALPARLLSAQPGEAVLDMCAAPGGKTMQLAATEASVTALDASETRMGRVHQNLARTGLDATIVVGDGLEHAGSYDAILLDAPCSATGTIRRHPDLPYAREGDDIGALIALQSALLDHAIGLLKPNGRLVFCTCSLIPDEGECQIEEALSRHSGLKTIKPELSGIDPDWITEEGGLRLRPDYWSEQGGMDGFYMALLTRV</sequence>
<feature type="binding site" evidence="5">
    <location>
        <begin position="242"/>
        <end position="248"/>
    </location>
    <ligand>
        <name>S-adenosyl-L-methionine</name>
        <dbReference type="ChEBI" id="CHEBI:59789"/>
    </ligand>
</feature>
<feature type="binding site" evidence="5">
    <location>
        <position position="303"/>
    </location>
    <ligand>
        <name>S-adenosyl-L-methionine</name>
        <dbReference type="ChEBI" id="CHEBI:59789"/>
    </ligand>
</feature>
<protein>
    <submittedName>
        <fullName evidence="7">16S rRNA (Cytosine967-C5)-methyltransferase</fullName>
    </submittedName>
</protein>
<proteinExistence type="inferred from homology"/>
<evidence type="ECO:0000256" key="5">
    <source>
        <dbReference type="PROSITE-ProRule" id="PRU01023"/>
    </source>
</evidence>
<dbReference type="InterPro" id="IPR035926">
    <property type="entry name" value="NusB-like_sf"/>
</dbReference>
<evidence type="ECO:0000256" key="3">
    <source>
        <dbReference type="ARBA" id="ARBA00022691"/>
    </source>
</evidence>
<dbReference type="PANTHER" id="PTHR22807">
    <property type="entry name" value="NOP2 YEAST -RELATED NOL1/NOP2/FMU SUN DOMAIN-CONTAINING"/>
    <property type="match status" value="1"/>
</dbReference>
<dbReference type="GO" id="GO:0001510">
    <property type="term" value="P:RNA methylation"/>
    <property type="evidence" value="ECO:0007669"/>
    <property type="project" value="InterPro"/>
</dbReference>
<dbReference type="GO" id="GO:0008173">
    <property type="term" value="F:RNA methyltransferase activity"/>
    <property type="evidence" value="ECO:0007669"/>
    <property type="project" value="InterPro"/>
</dbReference>
<dbReference type="InterPro" id="IPR049560">
    <property type="entry name" value="MeTrfase_RsmB-F_NOP2_cat"/>
</dbReference>
<dbReference type="Gene3D" id="3.40.50.150">
    <property type="entry name" value="Vaccinia Virus protein VP39"/>
    <property type="match status" value="1"/>
</dbReference>
<comment type="caution">
    <text evidence="5">Lacks conserved residue(s) required for the propagation of feature annotation.</text>
</comment>
<comment type="similarity">
    <text evidence="5">Belongs to the class I-like SAM-binding methyltransferase superfamily. RsmB/NOP family.</text>
</comment>
<evidence type="ECO:0000313" key="7">
    <source>
        <dbReference type="EMBL" id="SMC62629.1"/>
    </source>
</evidence>
<evidence type="ECO:0000256" key="4">
    <source>
        <dbReference type="ARBA" id="ARBA00022884"/>
    </source>
</evidence>
<evidence type="ECO:0000313" key="8">
    <source>
        <dbReference type="Proteomes" id="UP000192330"/>
    </source>
</evidence>
<keyword evidence="2 5" id="KW-0808">Transferase</keyword>
<dbReference type="OrthoDB" id="9810297at2"/>
<dbReference type="SUPFAM" id="SSF53335">
    <property type="entry name" value="S-adenosyl-L-methionine-dependent methyltransferases"/>
    <property type="match status" value="1"/>
</dbReference>
<dbReference type="EMBL" id="FWYD01000003">
    <property type="protein sequence ID" value="SMC62629.1"/>
    <property type="molecule type" value="Genomic_DNA"/>
</dbReference>
<keyword evidence="1 5" id="KW-0489">Methyltransferase</keyword>
<dbReference type="GO" id="GO:0003723">
    <property type="term" value="F:RNA binding"/>
    <property type="evidence" value="ECO:0007669"/>
    <property type="project" value="UniProtKB-UniRule"/>
</dbReference>
<dbReference type="Pfam" id="PF01029">
    <property type="entry name" value="NusB"/>
    <property type="match status" value="1"/>
</dbReference>
<accession>A0A1W2APH6</accession>
<dbReference type="STRING" id="1387277.SAMN06295998_103187"/>
<feature type="domain" description="SAM-dependent MTase RsmB/NOP-type" evidence="6">
    <location>
        <begin position="134"/>
        <end position="422"/>
    </location>
</feature>
<dbReference type="InterPro" id="IPR001678">
    <property type="entry name" value="MeTrfase_RsmB-F_NOP2_dom"/>
</dbReference>
<dbReference type="Proteomes" id="UP000192330">
    <property type="component" value="Unassembled WGS sequence"/>
</dbReference>
<dbReference type="InterPro" id="IPR006027">
    <property type="entry name" value="NusB_RsmB_TIM44"/>
</dbReference>
<dbReference type="PROSITE" id="PS51686">
    <property type="entry name" value="SAM_MT_RSMB_NOP"/>
    <property type="match status" value="1"/>
</dbReference>
<dbReference type="Gene3D" id="1.10.940.10">
    <property type="entry name" value="NusB-like"/>
    <property type="match status" value="1"/>
</dbReference>
<dbReference type="InterPro" id="IPR029063">
    <property type="entry name" value="SAM-dependent_MTases_sf"/>
</dbReference>
<keyword evidence="4 5" id="KW-0694">RNA-binding</keyword>
<organism evidence="7 8">
    <name type="scientific">Primorskyibacter flagellatus</name>
    <dbReference type="NCBI Taxonomy" id="1387277"/>
    <lineage>
        <taxon>Bacteria</taxon>
        <taxon>Pseudomonadati</taxon>
        <taxon>Pseudomonadota</taxon>
        <taxon>Alphaproteobacteria</taxon>
        <taxon>Rhodobacterales</taxon>
        <taxon>Roseobacteraceae</taxon>
        <taxon>Primorskyibacter</taxon>
    </lineage>
</organism>
<keyword evidence="3 5" id="KW-0949">S-adenosyl-L-methionine</keyword>
<reference evidence="7 8" key="1">
    <citation type="submission" date="2017-04" db="EMBL/GenBank/DDBJ databases">
        <authorList>
            <person name="Afonso C.L."/>
            <person name="Miller P.J."/>
            <person name="Scott M.A."/>
            <person name="Spackman E."/>
            <person name="Goraichik I."/>
            <person name="Dimitrov K.M."/>
            <person name="Suarez D.L."/>
            <person name="Swayne D.E."/>
        </authorList>
    </citation>
    <scope>NUCLEOTIDE SEQUENCE [LARGE SCALE GENOMIC DNA]</scope>
    <source>
        <strain evidence="7 8">CGMCC 1.12644</strain>
    </source>
</reference>
<dbReference type="CDD" id="cd02440">
    <property type="entry name" value="AdoMet_MTases"/>
    <property type="match status" value="1"/>
</dbReference>
<feature type="active site" description="Nucleophile" evidence="5">
    <location>
        <position position="356"/>
    </location>
</feature>
<dbReference type="AlphaFoldDB" id="A0A1W2APH6"/>
<dbReference type="GO" id="GO:0006355">
    <property type="term" value="P:regulation of DNA-templated transcription"/>
    <property type="evidence" value="ECO:0007669"/>
    <property type="project" value="InterPro"/>
</dbReference>
<name>A0A1W2APH6_9RHOB</name>
<dbReference type="PRINTS" id="PR02008">
    <property type="entry name" value="RCMTFAMILY"/>
</dbReference>
<dbReference type="SUPFAM" id="SSF48013">
    <property type="entry name" value="NusB-like"/>
    <property type="match status" value="1"/>
</dbReference>
<keyword evidence="8" id="KW-1185">Reference proteome</keyword>
<dbReference type="InterPro" id="IPR023267">
    <property type="entry name" value="RCMT"/>
</dbReference>
<dbReference type="RefSeq" id="WP_084351560.1">
    <property type="nucleotide sequence ID" value="NZ_FWYD01000003.1"/>
</dbReference>
<evidence type="ECO:0000259" key="6">
    <source>
        <dbReference type="PROSITE" id="PS51686"/>
    </source>
</evidence>
<gene>
    <name evidence="7" type="ORF">SAMN06295998_103187</name>
</gene>